<dbReference type="SMART" id="SM00666">
    <property type="entry name" value="PB1"/>
    <property type="match status" value="1"/>
</dbReference>
<sequence>MEAVPQPERSPRNSLSGGAADLDSLDQLLSGDGWLEFHDGFPADSPNSMSPFNSLSFSPLFEVNNDSPNPLENCDRESMGRPGDETLAGDVDILHFVDPNSIGQCIRTVFTSELRSASPSSELGTSRWIQTKDSNFYVKEKLLQALDHIKETHRDGEVLIQLWVPMKRGDRLVLTTYSQPFTLTSNSEKLVNYREVSTNYQLSAEENSGEALGLPGRVFVGRLPEWTPDVQYFTSYEYPRVNYAQLFDIRGSVALPVFDHGCQSCLGVVELVMTTRKINYTFELENICNALQEVELSSSAAVTVPQLKVISNSYQAALSEILEVLKTISVMHMLPLAQTWVPCIQQGKKGIRHSDENYRECVSTVGSSCYVNDPSMMGFYEACSEHHLLKGQGVAGMAFTTNQPCFLPDVSALSKTEYPLAHHAKIFGLKSAVAIRLRSILTGSADFVLEFFLPPNCILIEEQKLMLDSLSRTMQHVCQNLRVITAKELADEATLQLDRALPSDFLLDNSSSEGEPGKQCVDVTSIEAQTMDVSSDITPLSISTEESSKEKTGPVFYLKDEVERFDSVSGMDEVEVISPAQKKSSKLRQHPVGWENKDSDNEDSLNFYSICSDATKTTEKRHRKAQKTVSLEVLRKYFAGSLKDAAKSIGVCPTTLKRICRQHGLARWPSRKIKKVDHSLRKLQVVIDSVHGTDKAIQLSSLYTDFTTASVSEKNSLGEFQDKNSMGGFPVSKSIQNDHLHSDQDIDAITSHHHSSSSHSSSSSQTSILCSTPHGEKHCLQIAGEGNLEEKVSDNQGAKSQMTLHLSTKSTWSCPRFQNHKSSGEHCSSGSLSPPGDPKSSWMIVKAAYGAEKVRIRLDPNWSFEELRDEILKRFDISIKNSVNFKYLDDESELVLLTCDADLQECIHIYRSSDTRTIKISVQPVVTPIMASS</sequence>
<dbReference type="AlphaFoldDB" id="A0A8J5GHW9"/>
<evidence type="ECO:0000256" key="2">
    <source>
        <dbReference type="ARBA" id="ARBA00023125"/>
    </source>
</evidence>
<dbReference type="PANTHER" id="PTHR32002">
    <property type="entry name" value="PROTEIN NLP8"/>
    <property type="match status" value="1"/>
</dbReference>
<evidence type="ECO:0000256" key="5">
    <source>
        <dbReference type="SAM" id="MobiDB-lite"/>
    </source>
</evidence>
<comment type="caution">
    <text evidence="8">The sequence shown here is derived from an EMBL/GenBank/DDBJ whole genome shotgun (WGS) entry which is preliminary data.</text>
</comment>
<dbReference type="Proteomes" id="UP000734854">
    <property type="component" value="Unassembled WGS sequence"/>
</dbReference>
<dbReference type="GO" id="GO:0003677">
    <property type="term" value="F:DNA binding"/>
    <property type="evidence" value="ECO:0007669"/>
    <property type="project" value="UniProtKB-KW"/>
</dbReference>
<dbReference type="PROSITE" id="PS51519">
    <property type="entry name" value="RWP_RK"/>
    <property type="match status" value="1"/>
</dbReference>
<dbReference type="OrthoDB" id="6270329at2759"/>
<dbReference type="Pfam" id="PF00564">
    <property type="entry name" value="PB1"/>
    <property type="match status" value="1"/>
</dbReference>
<evidence type="ECO:0000259" key="6">
    <source>
        <dbReference type="PROSITE" id="PS51519"/>
    </source>
</evidence>
<evidence type="ECO:0000256" key="4">
    <source>
        <dbReference type="ARBA" id="ARBA00023242"/>
    </source>
</evidence>
<feature type="domain" description="PB1" evidence="7">
    <location>
        <begin position="842"/>
        <end position="925"/>
    </location>
</feature>
<keyword evidence="1" id="KW-0805">Transcription regulation</keyword>
<reference evidence="8 9" key="1">
    <citation type="submission" date="2020-08" db="EMBL/GenBank/DDBJ databases">
        <title>Plant Genome Project.</title>
        <authorList>
            <person name="Zhang R.-G."/>
        </authorList>
    </citation>
    <scope>NUCLEOTIDE SEQUENCE [LARGE SCALE GENOMIC DNA]</scope>
    <source>
        <tissue evidence="8">Rhizome</tissue>
    </source>
</reference>
<feature type="region of interest" description="Disordered" evidence="5">
    <location>
        <begin position="1"/>
        <end position="24"/>
    </location>
</feature>
<feature type="domain" description="RWP-RK" evidence="6">
    <location>
        <begin position="612"/>
        <end position="696"/>
    </location>
</feature>
<feature type="region of interest" description="Disordered" evidence="5">
    <location>
        <begin position="751"/>
        <end position="770"/>
    </location>
</feature>
<name>A0A8J5GHW9_ZINOF</name>
<proteinExistence type="predicted"/>
<evidence type="ECO:0000313" key="8">
    <source>
        <dbReference type="EMBL" id="KAG6506266.1"/>
    </source>
</evidence>
<dbReference type="InterPro" id="IPR000270">
    <property type="entry name" value="PB1_dom"/>
</dbReference>
<keyword evidence="9" id="KW-1185">Reference proteome</keyword>
<feature type="region of interest" description="Disordered" evidence="5">
    <location>
        <begin position="66"/>
        <end position="85"/>
    </location>
</feature>
<dbReference type="PROSITE" id="PS51745">
    <property type="entry name" value="PB1"/>
    <property type="match status" value="1"/>
</dbReference>
<evidence type="ECO:0000256" key="3">
    <source>
        <dbReference type="ARBA" id="ARBA00023163"/>
    </source>
</evidence>
<dbReference type="EMBL" id="JACMSC010000009">
    <property type="protein sequence ID" value="KAG6506266.1"/>
    <property type="molecule type" value="Genomic_DNA"/>
</dbReference>
<keyword evidence="2" id="KW-0238">DNA-binding</keyword>
<protein>
    <submittedName>
        <fullName evidence="8">Uncharacterized protein</fullName>
    </submittedName>
</protein>
<dbReference type="Pfam" id="PF22922">
    <property type="entry name" value="GAF_NLP"/>
    <property type="match status" value="2"/>
</dbReference>
<dbReference type="Pfam" id="PF02042">
    <property type="entry name" value="RWP-RK"/>
    <property type="match status" value="1"/>
</dbReference>
<keyword evidence="4" id="KW-0539">Nucleus</keyword>
<feature type="compositionally biased region" description="Basic and acidic residues" evidence="5">
    <location>
        <begin position="73"/>
        <end position="84"/>
    </location>
</feature>
<accession>A0A8J5GHW9</accession>
<organism evidence="8 9">
    <name type="scientific">Zingiber officinale</name>
    <name type="common">Ginger</name>
    <name type="synonym">Amomum zingiber</name>
    <dbReference type="NCBI Taxonomy" id="94328"/>
    <lineage>
        <taxon>Eukaryota</taxon>
        <taxon>Viridiplantae</taxon>
        <taxon>Streptophyta</taxon>
        <taxon>Embryophyta</taxon>
        <taxon>Tracheophyta</taxon>
        <taxon>Spermatophyta</taxon>
        <taxon>Magnoliopsida</taxon>
        <taxon>Liliopsida</taxon>
        <taxon>Zingiberales</taxon>
        <taxon>Zingiberaceae</taxon>
        <taxon>Zingiber</taxon>
    </lineage>
</organism>
<dbReference type="CDD" id="cd06407">
    <property type="entry name" value="PB1_NLP"/>
    <property type="match status" value="1"/>
</dbReference>
<dbReference type="InterPro" id="IPR045012">
    <property type="entry name" value="NLP"/>
</dbReference>
<dbReference type="InterPro" id="IPR053793">
    <property type="entry name" value="PB1-like"/>
</dbReference>
<evidence type="ECO:0000259" key="7">
    <source>
        <dbReference type="PROSITE" id="PS51745"/>
    </source>
</evidence>
<dbReference type="GO" id="GO:0003700">
    <property type="term" value="F:DNA-binding transcription factor activity"/>
    <property type="evidence" value="ECO:0007669"/>
    <property type="project" value="InterPro"/>
</dbReference>
<gene>
    <name evidence="8" type="ORF">ZIOFF_031588</name>
</gene>
<keyword evidence="3" id="KW-0804">Transcription</keyword>
<dbReference type="InterPro" id="IPR034891">
    <property type="entry name" value="PB1_NLP"/>
</dbReference>
<dbReference type="PANTHER" id="PTHR32002:SF79">
    <property type="entry name" value="OS09G0549450 PROTEIN"/>
    <property type="match status" value="1"/>
</dbReference>
<evidence type="ECO:0000313" key="9">
    <source>
        <dbReference type="Proteomes" id="UP000734854"/>
    </source>
</evidence>
<dbReference type="InterPro" id="IPR055081">
    <property type="entry name" value="NLP1-9_GAF"/>
</dbReference>
<evidence type="ECO:0000256" key="1">
    <source>
        <dbReference type="ARBA" id="ARBA00023015"/>
    </source>
</evidence>
<dbReference type="InterPro" id="IPR003035">
    <property type="entry name" value="RWP-RK_dom"/>
</dbReference>